<dbReference type="GO" id="GO:0005654">
    <property type="term" value="C:nucleoplasm"/>
    <property type="evidence" value="ECO:0007669"/>
    <property type="project" value="TreeGrafter"/>
</dbReference>
<name>A0A9L0IRL5_EQUAS</name>
<dbReference type="AlphaFoldDB" id="A0A9L0IRL5"/>
<evidence type="ECO:0000256" key="1">
    <source>
        <dbReference type="ARBA" id="ARBA00022553"/>
    </source>
</evidence>
<evidence type="ECO:0000256" key="4">
    <source>
        <dbReference type="SAM" id="MobiDB-lite"/>
    </source>
</evidence>
<accession>A0A9L0IRL5</accession>
<keyword evidence="3" id="KW-0106">Calcium</keyword>
<dbReference type="Gene3D" id="1.10.238.10">
    <property type="entry name" value="EF-hand"/>
    <property type="match status" value="1"/>
</dbReference>
<feature type="region of interest" description="Disordered" evidence="4">
    <location>
        <begin position="251"/>
        <end position="284"/>
    </location>
</feature>
<reference evidence="6" key="2">
    <citation type="submission" date="2025-08" db="UniProtKB">
        <authorList>
            <consortium name="Ensembl"/>
        </authorList>
    </citation>
    <scope>IDENTIFICATION</scope>
</reference>
<evidence type="ECO:0000256" key="3">
    <source>
        <dbReference type="ARBA" id="ARBA00022837"/>
    </source>
</evidence>
<dbReference type="InterPro" id="IPR052603">
    <property type="entry name" value="EFCB6"/>
</dbReference>
<dbReference type="FunFam" id="1.10.238.10:FF:000243">
    <property type="entry name" value="EF-hand calcium binding domain 6"/>
    <property type="match status" value="1"/>
</dbReference>
<gene>
    <name evidence="6" type="primary">EFCAB6</name>
</gene>
<keyword evidence="2" id="KW-0677">Repeat</keyword>
<dbReference type="Ensembl" id="ENSEAST00005072716.1">
    <property type="protein sequence ID" value="ENSEASP00005039729.1"/>
    <property type="gene ID" value="ENSEASG00005021875.2"/>
</dbReference>
<feature type="compositionally biased region" description="Polar residues" evidence="4">
    <location>
        <begin position="37"/>
        <end position="51"/>
    </location>
</feature>
<dbReference type="PANTHER" id="PTHR20875:SF2">
    <property type="entry name" value="EF-HAND CALCIUM-BINDING DOMAIN-CONTAINING PROTEIN 6"/>
    <property type="match status" value="1"/>
</dbReference>
<protein>
    <submittedName>
        <fullName evidence="6">EF-hand calcium binding domain 6</fullName>
    </submittedName>
</protein>
<evidence type="ECO:0000313" key="7">
    <source>
        <dbReference type="Proteomes" id="UP000694387"/>
    </source>
</evidence>
<evidence type="ECO:0000259" key="5">
    <source>
        <dbReference type="Pfam" id="PF08976"/>
    </source>
</evidence>
<proteinExistence type="predicted"/>
<evidence type="ECO:0000313" key="6">
    <source>
        <dbReference type="Ensembl" id="ENSEASP00005039729.1"/>
    </source>
</evidence>
<dbReference type="Pfam" id="PF08976">
    <property type="entry name" value="EF-hand_11"/>
    <property type="match status" value="1"/>
</dbReference>
<dbReference type="SUPFAM" id="SSF47473">
    <property type="entry name" value="EF-hand"/>
    <property type="match status" value="1"/>
</dbReference>
<dbReference type="PANTHER" id="PTHR20875">
    <property type="entry name" value="EF-HAND CALCIUM-BINDING DOMAIN-CONTAINING PROTEIN 6-RELATED"/>
    <property type="match status" value="1"/>
</dbReference>
<organism evidence="6 7">
    <name type="scientific">Equus asinus</name>
    <name type="common">Donkey</name>
    <name type="synonym">Equus africanus asinus</name>
    <dbReference type="NCBI Taxonomy" id="9793"/>
    <lineage>
        <taxon>Eukaryota</taxon>
        <taxon>Metazoa</taxon>
        <taxon>Chordata</taxon>
        <taxon>Craniata</taxon>
        <taxon>Vertebrata</taxon>
        <taxon>Euteleostomi</taxon>
        <taxon>Mammalia</taxon>
        <taxon>Eutheria</taxon>
        <taxon>Laurasiatheria</taxon>
        <taxon>Perissodactyla</taxon>
        <taxon>Equidae</taxon>
        <taxon>Equus</taxon>
    </lineage>
</organism>
<reference evidence="6 7" key="1">
    <citation type="journal article" date="2020" name="Nat. Commun.">
        <title>Donkey genomes provide new insights into domestication and selection for coat color.</title>
        <authorList>
            <person name="Wang"/>
            <person name="C."/>
            <person name="Li"/>
            <person name="H."/>
            <person name="Guo"/>
            <person name="Y."/>
            <person name="Huang"/>
            <person name="J."/>
            <person name="Sun"/>
            <person name="Y."/>
            <person name="Min"/>
            <person name="J."/>
            <person name="Wang"/>
            <person name="J."/>
            <person name="Fang"/>
            <person name="X."/>
            <person name="Zhao"/>
            <person name="Z."/>
            <person name="Wang"/>
            <person name="S."/>
            <person name="Zhang"/>
            <person name="Y."/>
            <person name="Liu"/>
            <person name="Q."/>
            <person name="Jiang"/>
            <person name="Q."/>
            <person name="Wang"/>
            <person name="X."/>
            <person name="Guo"/>
            <person name="Y."/>
            <person name="Yang"/>
            <person name="C."/>
            <person name="Wang"/>
            <person name="Y."/>
            <person name="Tian"/>
            <person name="F."/>
            <person name="Zhuang"/>
            <person name="G."/>
            <person name="Fan"/>
            <person name="Y."/>
            <person name="Gao"/>
            <person name="Q."/>
            <person name="Li"/>
            <person name="Y."/>
            <person name="Ju"/>
            <person name="Z."/>
            <person name="Li"/>
            <person name="J."/>
            <person name="Li"/>
            <person name="R."/>
            <person name="Hou"/>
            <person name="M."/>
            <person name="Yang"/>
            <person name="G."/>
            <person name="Liu"/>
            <person name="G."/>
            <person name="Liu"/>
            <person name="W."/>
            <person name="Guo"/>
            <person name="J."/>
            <person name="Pan"/>
            <person name="S."/>
            <person name="Fan"/>
            <person name="G."/>
            <person name="Zhang"/>
            <person name="W."/>
            <person name="Zhang"/>
            <person name="R."/>
            <person name="Yu"/>
            <person name="J."/>
            <person name="Zhang"/>
            <person name="X."/>
            <person name="Yin"/>
            <person name="Q."/>
            <person name="Ji"/>
            <person name="C."/>
            <person name="Jin"/>
            <person name="Y."/>
            <person name="Yue"/>
            <person name="G."/>
            <person name="Liu"/>
            <person name="M."/>
            <person name="Xu"/>
            <person name="J."/>
            <person name="Liu"/>
            <person name="S."/>
            <person name="Jordana"/>
            <person name="J."/>
            <person name="Noce"/>
            <person name="A."/>
            <person name="Amills"/>
            <person name="M."/>
            <person name="Wu"/>
            <person name="D.D."/>
            <person name="Li"/>
            <person name="S."/>
            <person name="Zhou"/>
            <person name="X. and Zhong"/>
            <person name="J."/>
        </authorList>
    </citation>
    <scope>NUCLEOTIDE SEQUENCE [LARGE SCALE GENOMIC DNA]</scope>
</reference>
<reference evidence="6" key="3">
    <citation type="submission" date="2025-09" db="UniProtKB">
        <authorList>
            <consortium name="Ensembl"/>
        </authorList>
    </citation>
    <scope>IDENTIFICATION</scope>
</reference>
<dbReference type="InterPro" id="IPR015070">
    <property type="entry name" value="EF_hand_DJBP"/>
</dbReference>
<keyword evidence="7" id="KW-1185">Reference proteome</keyword>
<dbReference type="Proteomes" id="UP000694387">
    <property type="component" value="Chromosome 2"/>
</dbReference>
<dbReference type="GeneTree" id="ENSGT00390000013629"/>
<dbReference type="InterPro" id="IPR011992">
    <property type="entry name" value="EF-hand-dom_pair"/>
</dbReference>
<feature type="region of interest" description="Disordered" evidence="4">
    <location>
        <begin position="17"/>
        <end position="70"/>
    </location>
</feature>
<evidence type="ECO:0000256" key="2">
    <source>
        <dbReference type="ARBA" id="ARBA00022737"/>
    </source>
</evidence>
<keyword evidence="1" id="KW-0597">Phosphoprotein</keyword>
<sequence>MPVNAKGRLKYLDFLSRFSSERAATPPDTDDSAKAQRGSSVPNVSAESSPTGDPKAGSKPRSHPCTPASAILEPSAQPLQNCEPIETKLRKRIQSCWREFLRECKERDVNKQGEITAPEFLALVEKFSLDVNRAECQQLLVKYDLKNSGRFAYCDFIQSCVLLLKAKETSVMQRMKIQNAHKMKEAGAETSSFYAALLRIQPKIVHCWRPMRRTFKAYDEGSTGLLSVADFRQSELCCGLAPREEARSVELPCGRPSGAESPLSVQKLQCGSPGGKKPPASRAT</sequence>
<feature type="domain" description="DJBP EF-hand" evidence="5">
    <location>
        <begin position="1"/>
        <end position="37"/>
    </location>
</feature>